<dbReference type="AlphaFoldDB" id="A0A919AW23"/>
<feature type="region of interest" description="Disordered" evidence="1">
    <location>
        <begin position="138"/>
        <end position="158"/>
    </location>
</feature>
<dbReference type="RefSeq" id="WP_190207619.1">
    <property type="nucleotide sequence ID" value="NZ_BNBI01000016.1"/>
</dbReference>
<evidence type="ECO:0008006" key="4">
    <source>
        <dbReference type="Google" id="ProtNLM"/>
    </source>
</evidence>
<feature type="region of interest" description="Disordered" evidence="1">
    <location>
        <begin position="233"/>
        <end position="265"/>
    </location>
</feature>
<keyword evidence="3" id="KW-1185">Reference proteome</keyword>
<dbReference type="EMBL" id="BNBI01000016">
    <property type="protein sequence ID" value="GHF26487.1"/>
    <property type="molecule type" value="Genomic_DNA"/>
</dbReference>
<organism evidence="2 3">
    <name type="scientific">Streptomyces fumanus</name>
    <dbReference type="NCBI Taxonomy" id="67302"/>
    <lineage>
        <taxon>Bacteria</taxon>
        <taxon>Bacillati</taxon>
        <taxon>Actinomycetota</taxon>
        <taxon>Actinomycetes</taxon>
        <taxon>Kitasatosporales</taxon>
        <taxon>Streptomycetaceae</taxon>
        <taxon>Streptomyces</taxon>
    </lineage>
</organism>
<evidence type="ECO:0000313" key="2">
    <source>
        <dbReference type="EMBL" id="GHF26487.1"/>
    </source>
</evidence>
<reference evidence="2" key="1">
    <citation type="journal article" date="2014" name="Int. J. Syst. Evol. Microbiol.">
        <title>Complete genome sequence of Corynebacterium casei LMG S-19264T (=DSM 44701T), isolated from a smear-ripened cheese.</title>
        <authorList>
            <consortium name="US DOE Joint Genome Institute (JGI-PGF)"/>
            <person name="Walter F."/>
            <person name="Albersmeier A."/>
            <person name="Kalinowski J."/>
            <person name="Ruckert C."/>
        </authorList>
    </citation>
    <scope>NUCLEOTIDE SEQUENCE</scope>
    <source>
        <strain evidence="2">JCM 4477</strain>
    </source>
</reference>
<protein>
    <recommendedName>
        <fullName evidence="4">Phosphodiesterase</fullName>
    </recommendedName>
</protein>
<accession>A0A919AW23</accession>
<feature type="compositionally biased region" description="Gly residues" evidence="1">
    <location>
        <begin position="142"/>
        <end position="157"/>
    </location>
</feature>
<dbReference type="GO" id="GO:0020037">
    <property type="term" value="F:heme binding"/>
    <property type="evidence" value="ECO:0007669"/>
    <property type="project" value="InterPro"/>
</dbReference>
<evidence type="ECO:0000256" key="1">
    <source>
        <dbReference type="SAM" id="MobiDB-lite"/>
    </source>
</evidence>
<name>A0A919AW23_9ACTN</name>
<reference evidence="2" key="2">
    <citation type="submission" date="2020-09" db="EMBL/GenBank/DDBJ databases">
        <authorList>
            <person name="Sun Q."/>
            <person name="Ohkuma M."/>
        </authorList>
    </citation>
    <scope>NUCLEOTIDE SEQUENCE</scope>
    <source>
        <strain evidence="2">JCM 4477</strain>
    </source>
</reference>
<dbReference type="Proteomes" id="UP000630718">
    <property type="component" value="Unassembled WGS sequence"/>
</dbReference>
<comment type="caution">
    <text evidence="2">The sequence shown here is derived from an EMBL/GenBank/DDBJ whole genome shotgun (WGS) entry which is preliminary data.</text>
</comment>
<dbReference type="SUPFAM" id="SSF56634">
    <property type="entry name" value="Heme-dependent catalase-like"/>
    <property type="match status" value="1"/>
</dbReference>
<sequence length="265" mass="28050">MIIDRSAHRVADRIARWRSAPALHPHGVLCSGTLTVTGRAGGGWGAPWLDRPGSYRATVRWSRALGLPRPLPDGLGLAVRAEDADGPGTPLDLLFTSSRAGRLGRHVPLLRPDPLRGPYSTLLSYRAGDRERVLAAFPAGDADGGGLTGGSDGGPDGRPGEVMPTLWQQLDRRPVRFELRAAAPDEPWRTFATLSLEAVRPAPAAATVSYDPYAHSLPGLHPTRRLSGLREAAYAGSRRGRTRVRGRDVPRGPVAGATGGSAGPP</sequence>
<evidence type="ECO:0000313" key="3">
    <source>
        <dbReference type="Proteomes" id="UP000630718"/>
    </source>
</evidence>
<dbReference type="InterPro" id="IPR020835">
    <property type="entry name" value="Catalase_sf"/>
</dbReference>
<gene>
    <name evidence="2" type="ORF">GCM10018772_60190</name>
</gene>
<proteinExistence type="predicted"/>